<name>A0AAN7QRI7_TRANT</name>
<dbReference type="InterPro" id="IPR057416">
    <property type="entry name" value="SH3_ISE2"/>
</dbReference>
<feature type="domain" description="ISE2-like SH3" evidence="1">
    <location>
        <begin position="13"/>
        <end position="124"/>
    </location>
</feature>
<evidence type="ECO:0000313" key="3">
    <source>
        <dbReference type="Proteomes" id="UP001346149"/>
    </source>
</evidence>
<gene>
    <name evidence="2" type="ORF">SAY86_014595</name>
</gene>
<comment type="caution">
    <text evidence="2">The sequence shown here is derived from an EMBL/GenBank/DDBJ whole genome shotgun (WGS) entry which is preliminary data.</text>
</comment>
<dbReference type="Pfam" id="PF25446">
    <property type="entry name" value="SH3_ISE2"/>
    <property type="match status" value="1"/>
</dbReference>
<protein>
    <recommendedName>
        <fullName evidence="1">ISE2-like SH3 domain-containing protein</fullName>
    </recommendedName>
</protein>
<dbReference type="Proteomes" id="UP001346149">
    <property type="component" value="Unassembled WGS sequence"/>
</dbReference>
<accession>A0AAN7QRI7</accession>
<dbReference type="AlphaFoldDB" id="A0AAN7QRI7"/>
<dbReference type="EMBL" id="JAXQNO010000020">
    <property type="protein sequence ID" value="KAK4772820.1"/>
    <property type="molecule type" value="Genomic_DNA"/>
</dbReference>
<sequence>MVFGDETFELNKANELSDGMKFSYYVALGSDNSWYLFTEKWIKTVYLTGLPNVALMQEDALPQEIMSLVLDKNNIQWEKLSDSDFGGLWCQEGSLETWSWSLNVPILSSLSEKDVAIHMSQEFHEAVECHMEQRTRASGLKKISGTEGFREYQKVVDLTKFTEEKIKRLKTRSKPLTNLIEQIEQSGWKEFLQISNVILRRRLRG</sequence>
<evidence type="ECO:0000313" key="2">
    <source>
        <dbReference type="EMBL" id="KAK4772820.1"/>
    </source>
</evidence>
<reference evidence="2 3" key="1">
    <citation type="journal article" date="2023" name="Hortic Res">
        <title>Pangenome of water caltrop reveals structural variations and asymmetric subgenome divergence after allopolyploidization.</title>
        <authorList>
            <person name="Zhang X."/>
            <person name="Chen Y."/>
            <person name="Wang L."/>
            <person name="Yuan Y."/>
            <person name="Fang M."/>
            <person name="Shi L."/>
            <person name="Lu R."/>
            <person name="Comes H.P."/>
            <person name="Ma Y."/>
            <person name="Chen Y."/>
            <person name="Huang G."/>
            <person name="Zhou Y."/>
            <person name="Zheng Z."/>
            <person name="Qiu Y."/>
        </authorList>
    </citation>
    <scope>NUCLEOTIDE SEQUENCE [LARGE SCALE GENOMIC DNA]</scope>
    <source>
        <strain evidence="2">F231</strain>
    </source>
</reference>
<proteinExistence type="predicted"/>
<keyword evidence="3" id="KW-1185">Reference proteome</keyword>
<organism evidence="2 3">
    <name type="scientific">Trapa natans</name>
    <name type="common">Water chestnut</name>
    <dbReference type="NCBI Taxonomy" id="22666"/>
    <lineage>
        <taxon>Eukaryota</taxon>
        <taxon>Viridiplantae</taxon>
        <taxon>Streptophyta</taxon>
        <taxon>Embryophyta</taxon>
        <taxon>Tracheophyta</taxon>
        <taxon>Spermatophyta</taxon>
        <taxon>Magnoliopsida</taxon>
        <taxon>eudicotyledons</taxon>
        <taxon>Gunneridae</taxon>
        <taxon>Pentapetalae</taxon>
        <taxon>rosids</taxon>
        <taxon>malvids</taxon>
        <taxon>Myrtales</taxon>
        <taxon>Lythraceae</taxon>
        <taxon>Trapa</taxon>
    </lineage>
</organism>
<evidence type="ECO:0000259" key="1">
    <source>
        <dbReference type="Pfam" id="PF25446"/>
    </source>
</evidence>